<evidence type="ECO:0000256" key="1">
    <source>
        <dbReference type="SAM" id="Phobius"/>
    </source>
</evidence>
<dbReference type="RefSeq" id="WP_377967829.1">
    <property type="nucleotide sequence ID" value="NZ_JBHZOL010000103.1"/>
</dbReference>
<accession>A0ABW6IJ67</accession>
<protein>
    <submittedName>
        <fullName evidence="2">DUF1361 domain-containing protein</fullName>
    </submittedName>
</protein>
<organism evidence="2 3">
    <name type="scientific">Almyronema epifaneia S1</name>
    <dbReference type="NCBI Taxonomy" id="2991925"/>
    <lineage>
        <taxon>Bacteria</taxon>
        <taxon>Bacillati</taxon>
        <taxon>Cyanobacteriota</taxon>
        <taxon>Cyanophyceae</taxon>
        <taxon>Nodosilineales</taxon>
        <taxon>Nodosilineaceae</taxon>
        <taxon>Almyronema</taxon>
        <taxon>Almyronema epifaneia</taxon>
    </lineage>
</organism>
<feature type="transmembrane region" description="Helical" evidence="1">
    <location>
        <begin position="125"/>
        <end position="143"/>
    </location>
</feature>
<name>A0ABW6IJ67_9CYAN</name>
<gene>
    <name evidence="2" type="ORF">ACFVKH_18470</name>
</gene>
<sequence>MTSAWYWLASAFEAAHNNMRFMAWNSFLALIPLFLSVWLFRRRRLKSIAWVIGLITFIAFLPNAPYVLTDIIHLVHDIRYGYSIWIIALVLVPQYLLFMFIGFQAYVISLINLGYFLRLRGLGRYLLPTELFIHMLSAVGIYLGRFHRFNSWDILTQPEPLISSLWHTLLAQRPAAIMLITFGVISVLYWLLKQVTLALAMYLKVSRQAKSEILMLGGD</sequence>
<evidence type="ECO:0000313" key="3">
    <source>
        <dbReference type="Proteomes" id="UP001600165"/>
    </source>
</evidence>
<proteinExistence type="predicted"/>
<feature type="transmembrane region" description="Helical" evidence="1">
    <location>
        <begin position="175"/>
        <end position="192"/>
    </location>
</feature>
<keyword evidence="3" id="KW-1185">Reference proteome</keyword>
<evidence type="ECO:0000313" key="2">
    <source>
        <dbReference type="EMBL" id="MFE4108272.1"/>
    </source>
</evidence>
<keyword evidence="1" id="KW-0472">Membrane</keyword>
<comment type="caution">
    <text evidence="2">The sequence shown here is derived from an EMBL/GenBank/DDBJ whole genome shotgun (WGS) entry which is preliminary data.</text>
</comment>
<feature type="transmembrane region" description="Helical" evidence="1">
    <location>
        <begin position="21"/>
        <end position="40"/>
    </location>
</feature>
<feature type="transmembrane region" description="Helical" evidence="1">
    <location>
        <begin position="47"/>
        <end position="68"/>
    </location>
</feature>
<reference evidence="2 3" key="1">
    <citation type="submission" date="2024-10" db="EMBL/GenBank/DDBJ databases">
        <authorList>
            <person name="Ratan Roy A."/>
            <person name="Morales Sandoval P.H."/>
            <person name="De Los Santos Villalobos S."/>
            <person name="Chakraborty S."/>
            <person name="Mukherjee J."/>
        </authorList>
    </citation>
    <scope>NUCLEOTIDE SEQUENCE [LARGE SCALE GENOMIC DNA]</scope>
    <source>
        <strain evidence="2 3">S1</strain>
    </source>
</reference>
<dbReference type="Proteomes" id="UP001600165">
    <property type="component" value="Unassembled WGS sequence"/>
</dbReference>
<dbReference type="Pfam" id="PF07099">
    <property type="entry name" value="DUF1361"/>
    <property type="match status" value="1"/>
</dbReference>
<keyword evidence="1" id="KW-1133">Transmembrane helix</keyword>
<dbReference type="InterPro" id="IPR009793">
    <property type="entry name" value="DUF1361"/>
</dbReference>
<feature type="transmembrane region" description="Helical" evidence="1">
    <location>
        <begin position="80"/>
        <end position="113"/>
    </location>
</feature>
<keyword evidence="1" id="KW-0812">Transmembrane</keyword>
<dbReference type="EMBL" id="JBHZOL010000103">
    <property type="protein sequence ID" value="MFE4108272.1"/>
    <property type="molecule type" value="Genomic_DNA"/>
</dbReference>